<dbReference type="InterPro" id="IPR004193">
    <property type="entry name" value="Glyco_hydro_13_N"/>
</dbReference>
<dbReference type="Pfam" id="PF02922">
    <property type="entry name" value="CBM_48"/>
    <property type="match status" value="1"/>
</dbReference>
<dbReference type="GO" id="GO:0005975">
    <property type="term" value="P:carbohydrate metabolic process"/>
    <property type="evidence" value="ECO:0007669"/>
    <property type="project" value="InterPro"/>
</dbReference>
<dbReference type="CDD" id="cd07184">
    <property type="entry name" value="E_set_Isoamylase_like_N"/>
    <property type="match status" value="1"/>
</dbReference>
<dbReference type="Gene3D" id="2.60.40.10">
    <property type="entry name" value="Immunoglobulins"/>
    <property type="match status" value="1"/>
</dbReference>
<protein>
    <submittedName>
        <fullName evidence="2">1,4-alpha-glucan-branching protein</fullName>
    </submittedName>
</protein>
<organism evidence="2 3">
    <name type="scientific">Desulfosarcina ovata subsp. sediminis</name>
    <dbReference type="NCBI Taxonomy" id="885957"/>
    <lineage>
        <taxon>Bacteria</taxon>
        <taxon>Pseudomonadati</taxon>
        <taxon>Thermodesulfobacteriota</taxon>
        <taxon>Desulfobacteria</taxon>
        <taxon>Desulfobacterales</taxon>
        <taxon>Desulfosarcinaceae</taxon>
        <taxon>Desulfosarcina</taxon>
    </lineage>
</organism>
<name>A0A5K7ZND0_9BACT</name>
<dbReference type="GO" id="GO:0004553">
    <property type="term" value="F:hydrolase activity, hydrolyzing O-glycosyl compounds"/>
    <property type="evidence" value="ECO:0007669"/>
    <property type="project" value="InterPro"/>
</dbReference>
<dbReference type="SUPFAM" id="SSF81296">
    <property type="entry name" value="E set domains"/>
    <property type="match status" value="1"/>
</dbReference>
<sequence length="102" mass="11515">MSIKKKYLKSKAVFKVTFKIAAEQAKSVKQAHVVGEFNGWSTTATPMRRMKNGSFSATVEIKPGQAYQFRYLLGRSQWENDPDADGIVPTHFNDAYNSLLKL</sequence>
<gene>
    <name evidence="2" type="ORF">DSCO28_32570</name>
</gene>
<dbReference type="AlphaFoldDB" id="A0A5K7ZND0"/>
<evidence type="ECO:0000259" key="1">
    <source>
        <dbReference type="Pfam" id="PF02922"/>
    </source>
</evidence>
<dbReference type="KEGG" id="dov:DSCO28_32570"/>
<dbReference type="InterPro" id="IPR014756">
    <property type="entry name" value="Ig_E-set"/>
</dbReference>
<dbReference type="InterPro" id="IPR013783">
    <property type="entry name" value="Ig-like_fold"/>
</dbReference>
<accession>A0A5K7ZND0</accession>
<reference evidence="2 3" key="1">
    <citation type="submission" date="2019-11" db="EMBL/GenBank/DDBJ databases">
        <title>Comparative genomics of hydrocarbon-degrading Desulfosarcina strains.</title>
        <authorList>
            <person name="Watanabe M."/>
            <person name="Kojima H."/>
            <person name="Fukui M."/>
        </authorList>
    </citation>
    <scope>NUCLEOTIDE SEQUENCE [LARGE SCALE GENOMIC DNA]</scope>
    <source>
        <strain evidence="2 3">28bB2T</strain>
    </source>
</reference>
<evidence type="ECO:0000313" key="2">
    <source>
        <dbReference type="EMBL" id="BBO82691.1"/>
    </source>
</evidence>
<dbReference type="Proteomes" id="UP000425960">
    <property type="component" value="Chromosome"/>
</dbReference>
<evidence type="ECO:0000313" key="3">
    <source>
        <dbReference type="Proteomes" id="UP000425960"/>
    </source>
</evidence>
<feature type="domain" description="Glycoside hydrolase family 13 N-terminal" evidence="1">
    <location>
        <begin position="15"/>
        <end position="71"/>
    </location>
</feature>
<proteinExistence type="predicted"/>
<dbReference type="EMBL" id="AP021876">
    <property type="protein sequence ID" value="BBO82691.1"/>
    <property type="molecule type" value="Genomic_DNA"/>
</dbReference>
<dbReference type="RefSeq" id="WP_155323078.1">
    <property type="nucleotide sequence ID" value="NZ_AP021876.1"/>
</dbReference>